<accession>A0ABR1RSR5</accession>
<reference evidence="4 5" key="1">
    <citation type="submission" date="2023-01" db="EMBL/GenBank/DDBJ databases">
        <title>Analysis of 21 Apiospora genomes using comparative genomics revels a genus with tremendous synthesis potential of carbohydrate active enzymes and secondary metabolites.</title>
        <authorList>
            <person name="Sorensen T."/>
        </authorList>
    </citation>
    <scope>NUCLEOTIDE SEQUENCE [LARGE SCALE GENOMIC DNA]</scope>
    <source>
        <strain evidence="4 5">CBS 20057</strain>
    </source>
</reference>
<evidence type="ECO:0000313" key="5">
    <source>
        <dbReference type="Proteomes" id="UP001396898"/>
    </source>
</evidence>
<keyword evidence="1" id="KW-0862">Zinc</keyword>
<name>A0ABR1RSR5_9PEZI</name>
<dbReference type="InterPro" id="IPR036236">
    <property type="entry name" value="Znf_C2H2_sf"/>
</dbReference>
<evidence type="ECO:0000256" key="2">
    <source>
        <dbReference type="SAM" id="MobiDB-lite"/>
    </source>
</evidence>
<dbReference type="SUPFAM" id="SSF57667">
    <property type="entry name" value="beta-beta-alpha zinc fingers"/>
    <property type="match status" value="1"/>
</dbReference>
<organism evidence="4 5">
    <name type="scientific">Apiospora marii</name>
    <dbReference type="NCBI Taxonomy" id="335849"/>
    <lineage>
        <taxon>Eukaryota</taxon>
        <taxon>Fungi</taxon>
        <taxon>Dikarya</taxon>
        <taxon>Ascomycota</taxon>
        <taxon>Pezizomycotina</taxon>
        <taxon>Sordariomycetes</taxon>
        <taxon>Xylariomycetidae</taxon>
        <taxon>Amphisphaeriales</taxon>
        <taxon>Apiosporaceae</taxon>
        <taxon>Apiospora</taxon>
    </lineage>
</organism>
<proteinExistence type="predicted"/>
<feature type="compositionally biased region" description="Polar residues" evidence="2">
    <location>
        <begin position="331"/>
        <end position="351"/>
    </location>
</feature>
<dbReference type="InterPro" id="IPR013087">
    <property type="entry name" value="Znf_C2H2_type"/>
</dbReference>
<feature type="region of interest" description="Disordered" evidence="2">
    <location>
        <begin position="516"/>
        <end position="540"/>
    </location>
</feature>
<dbReference type="Gene3D" id="3.30.160.60">
    <property type="entry name" value="Classic Zinc Finger"/>
    <property type="match status" value="1"/>
</dbReference>
<feature type="region of interest" description="Disordered" evidence="2">
    <location>
        <begin position="230"/>
        <end position="256"/>
    </location>
</feature>
<dbReference type="Proteomes" id="UP001396898">
    <property type="component" value="Unassembled WGS sequence"/>
</dbReference>
<protein>
    <recommendedName>
        <fullName evidence="3">C2H2-type domain-containing protein</fullName>
    </recommendedName>
</protein>
<feature type="domain" description="C2H2-type" evidence="3">
    <location>
        <begin position="577"/>
        <end position="600"/>
    </location>
</feature>
<evidence type="ECO:0000259" key="3">
    <source>
        <dbReference type="PROSITE" id="PS50157"/>
    </source>
</evidence>
<feature type="region of interest" description="Disordered" evidence="2">
    <location>
        <begin position="594"/>
        <end position="648"/>
    </location>
</feature>
<sequence>METTYSFPSANTQYFNFNQAGSNLFASGSYGSSSSDTMFDSANSSLNSMHSNLVPKPSFANMARGSKQETPSHDCGFQTRVVDNCSKSRLYALAMEYYLLEEASPTPDGVRCLMSDCPRAFRDPKQMLWHLRECEFFSNGKYDCPECNTTQTFRTTTQKKCSWLRTRLSTKAMQFLHASAAVVKHMIGPKSHLCVNCRHTLKEDLGRELRNRGGSPDGFEELPLYTSRKRFNSYPDHGKRPSTGSSSSSGYSSRELHELVGTSPVSELPWNQSQQLRSELEANVTFNTQWGPKQSAGQSVANLSQIAETDYQRPATDVSGMSTKSMGGFSTDVSPTSSPKSPNTLNGTMTMQSGDLNSLFQMSRQSSTANINQPSANLAGIVYNQSTHVASSIGIPDLSASMFPQDPLEGNAANIAKRDSIRTRHHTPDLSVDIPPVGGLHYDPMTCDPDNADYTFLQFFNLGNTDATTATPTEQTFKDSLARSYTNPFPRAAAAPVTAAATTAQNNNYIRRHETISEGISPDSADSSSSSPGTGGKQASINELRCPECDFIPTGKAEKANTYLYKHRQTHLKELRFSCQQCGKTYSRKDNVTAHAKKTHGPFGLPGGRKRQGSGDSGDQLSVHRKKSRSYSNESAALPASGQWRATF</sequence>
<gene>
    <name evidence="4" type="ORF">PG991_008359</name>
</gene>
<feature type="compositionally biased region" description="Low complexity" evidence="2">
    <location>
        <begin position="521"/>
        <end position="532"/>
    </location>
</feature>
<dbReference type="PROSITE" id="PS00028">
    <property type="entry name" value="ZINC_FINGER_C2H2_1"/>
    <property type="match status" value="1"/>
</dbReference>
<comment type="caution">
    <text evidence="4">The sequence shown here is derived from an EMBL/GenBank/DDBJ whole genome shotgun (WGS) entry which is preliminary data.</text>
</comment>
<keyword evidence="5" id="KW-1185">Reference proteome</keyword>
<dbReference type="EMBL" id="JAQQWI010000011">
    <property type="protein sequence ID" value="KAK8017283.1"/>
    <property type="molecule type" value="Genomic_DNA"/>
</dbReference>
<dbReference type="PROSITE" id="PS50157">
    <property type="entry name" value="ZINC_FINGER_C2H2_2"/>
    <property type="match status" value="1"/>
</dbReference>
<evidence type="ECO:0000313" key="4">
    <source>
        <dbReference type="EMBL" id="KAK8017283.1"/>
    </source>
</evidence>
<evidence type="ECO:0000256" key="1">
    <source>
        <dbReference type="PROSITE-ProRule" id="PRU00042"/>
    </source>
</evidence>
<feature type="compositionally biased region" description="Low complexity" evidence="2">
    <location>
        <begin position="242"/>
        <end position="253"/>
    </location>
</feature>
<feature type="region of interest" description="Disordered" evidence="2">
    <location>
        <begin position="311"/>
        <end position="351"/>
    </location>
</feature>
<keyword evidence="1" id="KW-0479">Metal-binding</keyword>
<keyword evidence="1" id="KW-0863">Zinc-finger</keyword>
<dbReference type="SMART" id="SM00355">
    <property type="entry name" value="ZnF_C2H2"/>
    <property type="match status" value="3"/>
</dbReference>